<accession>A0A7Y0L3H8</accession>
<evidence type="ECO:0000313" key="1">
    <source>
        <dbReference type="EMBL" id="NMP22031.1"/>
    </source>
</evidence>
<name>A0A7Y0L3H8_9FIRM</name>
<comment type="caution">
    <text evidence="1">The sequence shown here is derived from an EMBL/GenBank/DDBJ whole genome shotgun (WGS) entry which is preliminary data.</text>
</comment>
<sequence>MVSVIVFGASGILGAHVYRKLGARKDAGVQLIGTCGPISKAAGLVAGLLRDVRPDALEKERMDIVG</sequence>
<dbReference type="EMBL" id="JABBVZ010000015">
    <property type="protein sequence ID" value="NMP22031.1"/>
    <property type="molecule type" value="Genomic_DNA"/>
</dbReference>
<gene>
    <name evidence="1" type="ORF">HIJ39_06645</name>
</gene>
<reference evidence="1 2" key="1">
    <citation type="submission" date="2020-04" db="EMBL/GenBank/DDBJ databases">
        <authorList>
            <person name="Zhang R."/>
            <person name="Schippers A."/>
        </authorList>
    </citation>
    <scope>NUCLEOTIDE SEQUENCE [LARGE SCALE GENOMIC DNA]</scope>
    <source>
        <strain evidence="1 2">DSM 109850</strain>
    </source>
</reference>
<dbReference type="AlphaFoldDB" id="A0A7Y0L3H8"/>
<proteinExistence type="predicted"/>
<dbReference type="Proteomes" id="UP000533476">
    <property type="component" value="Unassembled WGS sequence"/>
</dbReference>
<organism evidence="1 2">
    <name type="scientific">Sulfobacillus harzensis</name>
    <dbReference type="NCBI Taxonomy" id="2729629"/>
    <lineage>
        <taxon>Bacteria</taxon>
        <taxon>Bacillati</taxon>
        <taxon>Bacillota</taxon>
        <taxon>Clostridia</taxon>
        <taxon>Eubacteriales</taxon>
        <taxon>Clostridiales Family XVII. Incertae Sedis</taxon>
        <taxon>Sulfobacillus</taxon>
    </lineage>
</organism>
<keyword evidence="2" id="KW-1185">Reference proteome</keyword>
<protein>
    <submittedName>
        <fullName evidence="1">Uncharacterized protein</fullName>
    </submittedName>
</protein>
<dbReference type="RefSeq" id="WP_169097962.1">
    <property type="nucleotide sequence ID" value="NZ_JABBVZ010000015.1"/>
</dbReference>
<evidence type="ECO:0000313" key="2">
    <source>
        <dbReference type="Proteomes" id="UP000533476"/>
    </source>
</evidence>